<comment type="caution">
    <text evidence="4">The sequence shown here is derived from an EMBL/GenBank/DDBJ whole genome shotgun (WGS) entry which is preliminary data.</text>
</comment>
<evidence type="ECO:0000256" key="1">
    <source>
        <dbReference type="SAM" id="MobiDB-lite"/>
    </source>
</evidence>
<keyword evidence="2" id="KW-0812">Transmembrane</keyword>
<feature type="region of interest" description="Disordered" evidence="1">
    <location>
        <begin position="312"/>
        <end position="411"/>
    </location>
</feature>
<dbReference type="PROSITE" id="PS50020">
    <property type="entry name" value="WW_DOMAIN_2"/>
    <property type="match status" value="1"/>
</dbReference>
<feature type="compositionally biased region" description="Basic and acidic residues" evidence="1">
    <location>
        <begin position="204"/>
        <end position="217"/>
    </location>
</feature>
<feature type="compositionally biased region" description="Low complexity" evidence="1">
    <location>
        <begin position="258"/>
        <end position="272"/>
    </location>
</feature>
<protein>
    <recommendedName>
        <fullName evidence="3">WW domain-containing protein</fullName>
    </recommendedName>
</protein>
<feature type="region of interest" description="Disordered" evidence="1">
    <location>
        <begin position="204"/>
        <end position="289"/>
    </location>
</feature>
<feature type="domain" description="WW" evidence="3">
    <location>
        <begin position="167"/>
        <end position="201"/>
    </location>
</feature>
<dbReference type="InterPro" id="IPR001202">
    <property type="entry name" value="WW_dom"/>
</dbReference>
<feature type="transmembrane region" description="Helical" evidence="2">
    <location>
        <begin position="78"/>
        <end position="102"/>
    </location>
</feature>
<feature type="transmembrane region" description="Helical" evidence="2">
    <location>
        <begin position="38"/>
        <end position="58"/>
    </location>
</feature>
<feature type="compositionally biased region" description="Basic and acidic residues" evidence="1">
    <location>
        <begin position="348"/>
        <end position="381"/>
    </location>
</feature>
<name>A0A6V8QYR3_TRIAP</name>
<evidence type="ECO:0000313" key="5">
    <source>
        <dbReference type="Proteomes" id="UP000517252"/>
    </source>
</evidence>
<sequence>MARSANLANSESEVAGQALSPTSLTLLVKTSMGDMATMPQAIIGLLLGLLLGNMMLLLDRLLGTMTLLQGLLPLNMTLLLGLLLLDMMLLLDRLLGIMMLLLDRLLGTMTPLQGLLPLNMTLLLGLLLGNMTLLPSLHLTGRLFRKDGFLISTRVPSDGLITTQRQEQLNSRWTPHFDYRYQRWFYLNQEAEIVQWEAPGYDNLETHPEPFPSHDSRGGGSSPNPSVAAHGQMSGGYSAPPGPPHSASYSSPPVLPTGYGVSSGSGQYSGYDGENHGREEKQKKSSGNSGLLLGAAGGVAAGLVGGALLHHALEDDSSDEERERPHYVPPPPVIVDEYRNEYSYNDDLPTRDAEGNYVSESDRESVEEARERYEEALHDVEDSSSPSSSDYEELEEAREEYEEEYEETYDD</sequence>
<dbReference type="Proteomes" id="UP000517252">
    <property type="component" value="Unassembled WGS sequence"/>
</dbReference>
<feature type="transmembrane region" description="Helical" evidence="2">
    <location>
        <begin position="122"/>
        <end position="144"/>
    </location>
</feature>
<dbReference type="OrthoDB" id="2444812at2759"/>
<feature type="compositionally biased region" description="Basic and acidic residues" evidence="1">
    <location>
        <begin position="273"/>
        <end position="283"/>
    </location>
</feature>
<keyword evidence="2" id="KW-0472">Membrane</keyword>
<accession>A0A6V8QYR3</accession>
<feature type="transmembrane region" description="Helical" evidence="2">
    <location>
        <begin position="291"/>
        <end position="313"/>
    </location>
</feature>
<reference evidence="4 5" key="1">
    <citation type="submission" date="2020-07" db="EMBL/GenBank/DDBJ databases">
        <title>Trichoderma asperellum IC-1 whole genome shotgun sequence.</title>
        <authorList>
            <person name="Kanamasa S."/>
            <person name="Takahashi H."/>
        </authorList>
    </citation>
    <scope>NUCLEOTIDE SEQUENCE [LARGE SCALE GENOMIC DNA]</scope>
    <source>
        <strain evidence="4 5">IC-1</strain>
    </source>
</reference>
<evidence type="ECO:0000256" key="2">
    <source>
        <dbReference type="SAM" id="Phobius"/>
    </source>
</evidence>
<organism evidence="4 5">
    <name type="scientific">Trichoderma asperellum</name>
    <name type="common">Filamentous fungus</name>
    <dbReference type="NCBI Taxonomy" id="101201"/>
    <lineage>
        <taxon>Eukaryota</taxon>
        <taxon>Fungi</taxon>
        <taxon>Dikarya</taxon>
        <taxon>Ascomycota</taxon>
        <taxon>Pezizomycotina</taxon>
        <taxon>Sordariomycetes</taxon>
        <taxon>Hypocreomycetidae</taxon>
        <taxon>Hypocreales</taxon>
        <taxon>Hypocreaceae</taxon>
        <taxon>Trichoderma</taxon>
    </lineage>
</organism>
<dbReference type="AlphaFoldDB" id="A0A6V8QYR3"/>
<feature type="compositionally biased region" description="Acidic residues" evidence="1">
    <location>
        <begin position="390"/>
        <end position="411"/>
    </location>
</feature>
<keyword evidence="2" id="KW-1133">Transmembrane helix</keyword>
<evidence type="ECO:0000259" key="3">
    <source>
        <dbReference type="PROSITE" id="PS50020"/>
    </source>
</evidence>
<proteinExistence type="predicted"/>
<dbReference type="EMBL" id="BLZH01000008">
    <property type="protein sequence ID" value="GFP57460.1"/>
    <property type="molecule type" value="Genomic_DNA"/>
</dbReference>
<gene>
    <name evidence="4" type="ORF">TASIC1_0008030100</name>
</gene>
<evidence type="ECO:0000313" key="4">
    <source>
        <dbReference type="EMBL" id="GFP57460.1"/>
    </source>
</evidence>